<evidence type="ECO:0000256" key="2">
    <source>
        <dbReference type="ARBA" id="ARBA00022679"/>
    </source>
</evidence>
<evidence type="ECO:0000313" key="4">
    <source>
        <dbReference type="EMBL" id="KAF1992023.1"/>
    </source>
</evidence>
<keyword evidence="1" id="KW-0489">Methyltransferase</keyword>
<dbReference type="EMBL" id="ML977138">
    <property type="protein sequence ID" value="KAF1992023.1"/>
    <property type="molecule type" value="Genomic_DNA"/>
</dbReference>
<dbReference type="InterPro" id="IPR046341">
    <property type="entry name" value="SET_dom_sf"/>
</dbReference>
<dbReference type="InterPro" id="IPR003616">
    <property type="entry name" value="Post-SET_dom"/>
</dbReference>
<sequence length="145" mass="16177">LQVERSQKAFASRAVSLVSLPAGAVFAHITHPTPATKAYTSVQISPNQHIELNSALVYCNHSCDPSVVFDMDKMEVRVGEGRELKEGDALTFFYPSTEWDMAQPFECNCGAEKCLGTIAGAKDIDEEALQRYWLNKHIVEMLEER</sequence>
<accession>A0A6G1HFR9</accession>
<dbReference type="OrthoDB" id="5984008at2759"/>
<dbReference type="GO" id="GO:0032259">
    <property type="term" value="P:methylation"/>
    <property type="evidence" value="ECO:0007669"/>
    <property type="project" value="UniProtKB-KW"/>
</dbReference>
<keyword evidence="5" id="KW-1185">Reference proteome</keyword>
<dbReference type="GO" id="GO:0008168">
    <property type="term" value="F:methyltransferase activity"/>
    <property type="evidence" value="ECO:0007669"/>
    <property type="project" value="UniProtKB-KW"/>
</dbReference>
<dbReference type="InterPro" id="IPR053201">
    <property type="entry name" value="Flavunoidine_N-MTase"/>
</dbReference>
<evidence type="ECO:0000259" key="3">
    <source>
        <dbReference type="PROSITE" id="PS50868"/>
    </source>
</evidence>
<dbReference type="Gene3D" id="2.170.270.10">
    <property type="entry name" value="SET domain"/>
    <property type="match status" value="1"/>
</dbReference>
<dbReference type="PANTHER" id="PTHR12350:SF19">
    <property type="entry name" value="SET DOMAIN-CONTAINING PROTEIN"/>
    <property type="match status" value="1"/>
</dbReference>
<dbReference type="SUPFAM" id="SSF82199">
    <property type="entry name" value="SET domain"/>
    <property type="match status" value="1"/>
</dbReference>
<evidence type="ECO:0000256" key="1">
    <source>
        <dbReference type="ARBA" id="ARBA00022603"/>
    </source>
</evidence>
<reference evidence="4" key="1">
    <citation type="journal article" date="2020" name="Stud. Mycol.">
        <title>101 Dothideomycetes genomes: a test case for predicting lifestyles and emergence of pathogens.</title>
        <authorList>
            <person name="Haridas S."/>
            <person name="Albert R."/>
            <person name="Binder M."/>
            <person name="Bloem J."/>
            <person name="Labutti K."/>
            <person name="Salamov A."/>
            <person name="Andreopoulos B."/>
            <person name="Baker S."/>
            <person name="Barry K."/>
            <person name="Bills G."/>
            <person name="Bluhm B."/>
            <person name="Cannon C."/>
            <person name="Castanera R."/>
            <person name="Culley D."/>
            <person name="Daum C."/>
            <person name="Ezra D."/>
            <person name="Gonzalez J."/>
            <person name="Henrissat B."/>
            <person name="Kuo A."/>
            <person name="Liang C."/>
            <person name="Lipzen A."/>
            <person name="Lutzoni F."/>
            <person name="Magnuson J."/>
            <person name="Mondo S."/>
            <person name="Nolan M."/>
            <person name="Ohm R."/>
            <person name="Pangilinan J."/>
            <person name="Park H.-J."/>
            <person name="Ramirez L."/>
            <person name="Alfaro M."/>
            <person name="Sun H."/>
            <person name="Tritt A."/>
            <person name="Yoshinaga Y."/>
            <person name="Zwiers L.-H."/>
            <person name="Turgeon B."/>
            <person name="Goodwin S."/>
            <person name="Spatafora J."/>
            <person name="Crous P."/>
            <person name="Grigoriev I."/>
        </authorList>
    </citation>
    <scope>NUCLEOTIDE SEQUENCE</scope>
    <source>
        <strain evidence="4">CBS 113979</strain>
    </source>
</reference>
<name>A0A6G1HFR9_9PEZI</name>
<dbReference type="PANTHER" id="PTHR12350">
    <property type="entry name" value="HISTONE-LYSINE N-METHYLTRANSFERASE-RELATED"/>
    <property type="match status" value="1"/>
</dbReference>
<feature type="non-terminal residue" evidence="4">
    <location>
        <position position="145"/>
    </location>
</feature>
<feature type="non-terminal residue" evidence="4">
    <location>
        <position position="1"/>
    </location>
</feature>
<protein>
    <recommendedName>
        <fullName evidence="3">Post-SET domain-containing protein</fullName>
    </recommendedName>
</protein>
<keyword evidence="2" id="KW-0808">Transferase</keyword>
<dbReference type="Proteomes" id="UP000800041">
    <property type="component" value="Unassembled WGS sequence"/>
</dbReference>
<dbReference type="PROSITE" id="PS50868">
    <property type="entry name" value="POST_SET"/>
    <property type="match status" value="1"/>
</dbReference>
<gene>
    <name evidence="4" type="ORF">K402DRAFT_300554</name>
</gene>
<evidence type="ECO:0000313" key="5">
    <source>
        <dbReference type="Proteomes" id="UP000800041"/>
    </source>
</evidence>
<proteinExistence type="predicted"/>
<feature type="domain" description="Post-SET" evidence="3">
    <location>
        <begin position="103"/>
        <end position="119"/>
    </location>
</feature>
<dbReference type="AlphaFoldDB" id="A0A6G1HFR9"/>
<organism evidence="4 5">
    <name type="scientific">Aulographum hederae CBS 113979</name>
    <dbReference type="NCBI Taxonomy" id="1176131"/>
    <lineage>
        <taxon>Eukaryota</taxon>
        <taxon>Fungi</taxon>
        <taxon>Dikarya</taxon>
        <taxon>Ascomycota</taxon>
        <taxon>Pezizomycotina</taxon>
        <taxon>Dothideomycetes</taxon>
        <taxon>Pleosporomycetidae</taxon>
        <taxon>Aulographales</taxon>
        <taxon>Aulographaceae</taxon>
    </lineage>
</organism>